<dbReference type="EMBL" id="JANEYF010002970">
    <property type="protein sequence ID" value="KAJ8940592.1"/>
    <property type="molecule type" value="Genomic_DNA"/>
</dbReference>
<comment type="caution">
    <text evidence="6">The sequence shown here is derived from an EMBL/GenBank/DDBJ whole genome shotgun (WGS) entry which is preliminary data.</text>
</comment>
<dbReference type="GO" id="GO:0008270">
    <property type="term" value="F:zinc ion binding"/>
    <property type="evidence" value="ECO:0007669"/>
    <property type="project" value="UniProtKB-KW"/>
</dbReference>
<dbReference type="InterPro" id="IPR012337">
    <property type="entry name" value="RNaseH-like_sf"/>
</dbReference>
<dbReference type="AlphaFoldDB" id="A0AAV8XPS7"/>
<evidence type="ECO:0000256" key="1">
    <source>
        <dbReference type="ARBA" id="ARBA00004123"/>
    </source>
</evidence>
<evidence type="ECO:0000313" key="7">
    <source>
        <dbReference type="Proteomes" id="UP001162156"/>
    </source>
</evidence>
<evidence type="ECO:0000256" key="2">
    <source>
        <dbReference type="ARBA" id="ARBA00022723"/>
    </source>
</evidence>
<keyword evidence="5" id="KW-0539">Nucleus</keyword>
<dbReference type="PANTHER" id="PTHR46481:SF10">
    <property type="entry name" value="ZINC FINGER BED DOMAIN-CONTAINING PROTEIN 39"/>
    <property type="match status" value="1"/>
</dbReference>
<comment type="subcellular location">
    <subcellularLocation>
        <location evidence="1">Nucleus</location>
    </subcellularLocation>
</comment>
<gene>
    <name evidence="6" type="ORF">NQ314_010670</name>
</gene>
<keyword evidence="2" id="KW-0479">Metal-binding</keyword>
<dbReference type="PANTHER" id="PTHR46481">
    <property type="entry name" value="ZINC FINGER BED DOMAIN-CONTAINING PROTEIN 4"/>
    <property type="match status" value="1"/>
</dbReference>
<evidence type="ECO:0000256" key="4">
    <source>
        <dbReference type="ARBA" id="ARBA00022833"/>
    </source>
</evidence>
<keyword evidence="3" id="KW-0863">Zinc-finger</keyword>
<evidence type="ECO:0008006" key="8">
    <source>
        <dbReference type="Google" id="ProtNLM"/>
    </source>
</evidence>
<keyword evidence="7" id="KW-1185">Reference proteome</keyword>
<dbReference type="SUPFAM" id="SSF140996">
    <property type="entry name" value="Hermes dimerisation domain"/>
    <property type="match status" value="1"/>
</dbReference>
<proteinExistence type="predicted"/>
<keyword evidence="4" id="KW-0862">Zinc</keyword>
<evidence type="ECO:0000256" key="5">
    <source>
        <dbReference type="ARBA" id="ARBA00023242"/>
    </source>
</evidence>
<sequence>MSVKDLQPFSVVNDEGFRELMAEVEPAYQLPSRTTFSRTLLPSKYDEAVILVKNKFRDAESISITTDTWTSSATENYIAITAHYLDKNWIINSLLVDCFKFGESHTSQNLRNELLKSLREWDILKKVHCVITDNAFNIRMDSFTVFNPYY</sequence>
<dbReference type="InterPro" id="IPR052035">
    <property type="entry name" value="ZnF_BED_domain_contain"/>
</dbReference>
<reference evidence="6" key="1">
    <citation type="journal article" date="2023" name="Insect Mol. Biol.">
        <title>Genome sequencing provides insights into the evolution of gene families encoding plant cell wall-degrading enzymes in longhorned beetles.</title>
        <authorList>
            <person name="Shin N.R."/>
            <person name="Okamura Y."/>
            <person name="Kirsch R."/>
            <person name="Pauchet Y."/>
        </authorList>
    </citation>
    <scope>NUCLEOTIDE SEQUENCE</scope>
    <source>
        <strain evidence="6">RBIC_L_NR</strain>
    </source>
</reference>
<evidence type="ECO:0000256" key="3">
    <source>
        <dbReference type="ARBA" id="ARBA00022771"/>
    </source>
</evidence>
<dbReference type="SUPFAM" id="SSF53098">
    <property type="entry name" value="Ribonuclease H-like"/>
    <property type="match status" value="1"/>
</dbReference>
<organism evidence="6 7">
    <name type="scientific">Rhamnusium bicolor</name>
    <dbReference type="NCBI Taxonomy" id="1586634"/>
    <lineage>
        <taxon>Eukaryota</taxon>
        <taxon>Metazoa</taxon>
        <taxon>Ecdysozoa</taxon>
        <taxon>Arthropoda</taxon>
        <taxon>Hexapoda</taxon>
        <taxon>Insecta</taxon>
        <taxon>Pterygota</taxon>
        <taxon>Neoptera</taxon>
        <taxon>Endopterygota</taxon>
        <taxon>Coleoptera</taxon>
        <taxon>Polyphaga</taxon>
        <taxon>Cucujiformia</taxon>
        <taxon>Chrysomeloidea</taxon>
        <taxon>Cerambycidae</taxon>
        <taxon>Lepturinae</taxon>
        <taxon>Rhagiini</taxon>
        <taxon>Rhamnusium</taxon>
    </lineage>
</organism>
<name>A0AAV8XPS7_9CUCU</name>
<dbReference type="GO" id="GO:0005634">
    <property type="term" value="C:nucleus"/>
    <property type="evidence" value="ECO:0007669"/>
    <property type="project" value="UniProtKB-SubCell"/>
</dbReference>
<evidence type="ECO:0000313" key="6">
    <source>
        <dbReference type="EMBL" id="KAJ8940592.1"/>
    </source>
</evidence>
<accession>A0AAV8XPS7</accession>
<dbReference type="Proteomes" id="UP001162156">
    <property type="component" value="Unassembled WGS sequence"/>
</dbReference>
<protein>
    <recommendedName>
        <fullName evidence="8">Transposase</fullName>
    </recommendedName>
</protein>